<dbReference type="InterPro" id="IPR005017">
    <property type="entry name" value="OMPP1/FadL/TodX"/>
</dbReference>
<sequence length="397" mass="44431">MKSASLIAIIPLCLSLPGHAAALERSGQNIQSFFETGNYTEFSLGQIQGNVSGENANREQLSESLGITDFSTGNLVEDSVFIQAALKLQLHPKFSAGLIFDQPFGIKVNYDYRPKSILGYEQLEAVDIHLKTQNITALAGFQPNSRWNIYAGLAQQSFEGDLSLFGQSYYFFNGYQVQLKKDYALGWLAGLSYQIPEMALRTSLTYRSKIKHKVQALENTPDNGYFENSTKIETPQSVTFDFMSPVSASNLIFGTIRWVNWKDFKIQPDGFSQVIDPYIYLVPALAEFNLVDYKADQWSAKLGIAHQVNEQWYASLETAWDSGSQNPSSTVNPADGYNSIGPGFRHNFSSKTYLSGGIYYFRFRPSKPDKNSITVTSLSTLENKEAWVYGLKIGHSF</sequence>
<dbReference type="RefSeq" id="WP_067668789.1">
    <property type="nucleotide sequence ID" value="NZ_CBCSIK010000002.1"/>
</dbReference>
<keyword evidence="4" id="KW-0812">Transmembrane</keyword>
<organism evidence="9 10">
    <name type="scientific">Acinetobacter pragensis</name>
    <dbReference type="NCBI Taxonomy" id="1806892"/>
    <lineage>
        <taxon>Bacteria</taxon>
        <taxon>Pseudomonadati</taxon>
        <taxon>Pseudomonadota</taxon>
        <taxon>Gammaproteobacteria</taxon>
        <taxon>Moraxellales</taxon>
        <taxon>Moraxellaceae</taxon>
        <taxon>Acinetobacter</taxon>
    </lineage>
</organism>
<evidence type="ECO:0000256" key="1">
    <source>
        <dbReference type="ARBA" id="ARBA00004571"/>
    </source>
</evidence>
<evidence type="ECO:0000256" key="7">
    <source>
        <dbReference type="ARBA" id="ARBA00023237"/>
    </source>
</evidence>
<evidence type="ECO:0000256" key="2">
    <source>
        <dbReference type="ARBA" id="ARBA00008163"/>
    </source>
</evidence>
<evidence type="ECO:0000313" key="9">
    <source>
        <dbReference type="EMBL" id="KYQ71943.1"/>
    </source>
</evidence>
<evidence type="ECO:0000256" key="6">
    <source>
        <dbReference type="ARBA" id="ARBA00023136"/>
    </source>
</evidence>
<dbReference type="OrthoDB" id="6679728at2"/>
<proteinExistence type="inferred from homology"/>
<evidence type="ECO:0000256" key="4">
    <source>
        <dbReference type="ARBA" id="ARBA00022692"/>
    </source>
</evidence>
<dbReference type="STRING" id="1806892.AZH43_12000"/>
<dbReference type="GO" id="GO:0009279">
    <property type="term" value="C:cell outer membrane"/>
    <property type="evidence" value="ECO:0007669"/>
    <property type="project" value="UniProtKB-SubCell"/>
</dbReference>
<keyword evidence="7" id="KW-0998">Cell outer membrane</keyword>
<keyword evidence="10" id="KW-1185">Reference proteome</keyword>
<reference evidence="9 10" key="1">
    <citation type="submission" date="2016-03" db="EMBL/GenBank/DDBJ databases">
        <title>Acinetobacter genomospecies 28 strain ANC 4149.</title>
        <authorList>
            <person name="Radolfova-Krizova L."/>
            <person name="Nemec A."/>
        </authorList>
    </citation>
    <scope>NUCLEOTIDE SEQUENCE [LARGE SCALE GENOMIC DNA]</scope>
    <source>
        <strain evidence="9 10">ANC 4149</strain>
    </source>
</reference>
<dbReference type="PANTHER" id="PTHR35093">
    <property type="entry name" value="OUTER MEMBRANE PROTEIN NMB0088-RELATED"/>
    <property type="match status" value="1"/>
</dbReference>
<evidence type="ECO:0000256" key="3">
    <source>
        <dbReference type="ARBA" id="ARBA00022452"/>
    </source>
</evidence>
<protein>
    <recommendedName>
        <fullName evidence="11">Transport of long-chain fatty acid</fullName>
    </recommendedName>
</protein>
<accession>A0A151Y1P7</accession>
<evidence type="ECO:0000313" key="10">
    <source>
        <dbReference type="Proteomes" id="UP000076276"/>
    </source>
</evidence>
<evidence type="ECO:0000256" key="8">
    <source>
        <dbReference type="SAM" id="SignalP"/>
    </source>
</evidence>
<keyword evidence="3" id="KW-1134">Transmembrane beta strand</keyword>
<comment type="caution">
    <text evidence="9">The sequence shown here is derived from an EMBL/GenBank/DDBJ whole genome shotgun (WGS) entry which is preliminary data.</text>
</comment>
<dbReference type="AlphaFoldDB" id="A0A151Y1P7"/>
<feature type="signal peptide" evidence="8">
    <location>
        <begin position="1"/>
        <end position="20"/>
    </location>
</feature>
<gene>
    <name evidence="9" type="ORF">AZH43_12000</name>
</gene>
<dbReference type="SUPFAM" id="SSF56935">
    <property type="entry name" value="Porins"/>
    <property type="match status" value="1"/>
</dbReference>
<feature type="chain" id="PRO_5007592151" description="Transport of long-chain fatty acid" evidence="8">
    <location>
        <begin position="21"/>
        <end position="397"/>
    </location>
</feature>
<dbReference type="EMBL" id="LUAW01000020">
    <property type="protein sequence ID" value="KYQ71943.1"/>
    <property type="molecule type" value="Genomic_DNA"/>
</dbReference>
<evidence type="ECO:0008006" key="11">
    <source>
        <dbReference type="Google" id="ProtNLM"/>
    </source>
</evidence>
<keyword evidence="6" id="KW-0472">Membrane</keyword>
<dbReference type="Proteomes" id="UP000076276">
    <property type="component" value="Unassembled WGS sequence"/>
</dbReference>
<comment type="similarity">
    <text evidence="2">Belongs to the OmpP1/FadL family.</text>
</comment>
<dbReference type="PANTHER" id="PTHR35093:SF8">
    <property type="entry name" value="OUTER MEMBRANE PROTEIN NMB0088-RELATED"/>
    <property type="match status" value="1"/>
</dbReference>
<evidence type="ECO:0000256" key="5">
    <source>
        <dbReference type="ARBA" id="ARBA00022729"/>
    </source>
</evidence>
<dbReference type="Gene3D" id="2.40.160.60">
    <property type="entry name" value="Outer membrane protein transport protein (OMPP1/FadL/TodX)"/>
    <property type="match status" value="1"/>
</dbReference>
<comment type="subcellular location">
    <subcellularLocation>
        <location evidence="1">Cell outer membrane</location>
        <topology evidence="1">Multi-pass membrane protein</topology>
    </subcellularLocation>
</comment>
<name>A0A151Y1P7_9GAMM</name>
<dbReference type="GO" id="GO:0015483">
    <property type="term" value="F:long-chain fatty acid transporting porin activity"/>
    <property type="evidence" value="ECO:0007669"/>
    <property type="project" value="TreeGrafter"/>
</dbReference>
<keyword evidence="5 8" id="KW-0732">Signal</keyword>